<dbReference type="EMBL" id="CM001743">
    <property type="protein sequence ID" value="KJB27022.1"/>
    <property type="molecule type" value="Genomic_DNA"/>
</dbReference>
<organism evidence="2 3">
    <name type="scientific">Gossypium raimondii</name>
    <name type="common">Peruvian cotton</name>
    <name type="synonym">Gossypium klotzschianum subsp. raimondii</name>
    <dbReference type="NCBI Taxonomy" id="29730"/>
    <lineage>
        <taxon>Eukaryota</taxon>
        <taxon>Viridiplantae</taxon>
        <taxon>Streptophyta</taxon>
        <taxon>Embryophyta</taxon>
        <taxon>Tracheophyta</taxon>
        <taxon>Spermatophyta</taxon>
        <taxon>Magnoliopsida</taxon>
        <taxon>eudicotyledons</taxon>
        <taxon>Gunneridae</taxon>
        <taxon>Pentapetalae</taxon>
        <taxon>rosids</taxon>
        <taxon>malvids</taxon>
        <taxon>Malvales</taxon>
        <taxon>Malvaceae</taxon>
        <taxon>Malvoideae</taxon>
        <taxon>Gossypium</taxon>
    </lineage>
</organism>
<gene>
    <name evidence="2" type="ORF">B456_004G272600</name>
</gene>
<keyword evidence="3" id="KW-1185">Reference proteome</keyword>
<dbReference type="AlphaFoldDB" id="A0A0D2N4H9"/>
<evidence type="ECO:0000313" key="2">
    <source>
        <dbReference type="EMBL" id="KJB27022.1"/>
    </source>
</evidence>
<evidence type="ECO:0000256" key="1">
    <source>
        <dbReference type="SAM" id="SignalP"/>
    </source>
</evidence>
<reference evidence="2 3" key="1">
    <citation type="journal article" date="2012" name="Nature">
        <title>Repeated polyploidization of Gossypium genomes and the evolution of spinnable cotton fibres.</title>
        <authorList>
            <person name="Paterson A.H."/>
            <person name="Wendel J.F."/>
            <person name="Gundlach H."/>
            <person name="Guo H."/>
            <person name="Jenkins J."/>
            <person name="Jin D."/>
            <person name="Llewellyn D."/>
            <person name="Showmaker K.C."/>
            <person name="Shu S."/>
            <person name="Udall J."/>
            <person name="Yoo M.J."/>
            <person name="Byers R."/>
            <person name="Chen W."/>
            <person name="Doron-Faigenboim A."/>
            <person name="Duke M.V."/>
            <person name="Gong L."/>
            <person name="Grimwood J."/>
            <person name="Grover C."/>
            <person name="Grupp K."/>
            <person name="Hu G."/>
            <person name="Lee T.H."/>
            <person name="Li J."/>
            <person name="Lin L."/>
            <person name="Liu T."/>
            <person name="Marler B.S."/>
            <person name="Page J.T."/>
            <person name="Roberts A.W."/>
            <person name="Romanel E."/>
            <person name="Sanders W.S."/>
            <person name="Szadkowski E."/>
            <person name="Tan X."/>
            <person name="Tang H."/>
            <person name="Xu C."/>
            <person name="Wang J."/>
            <person name="Wang Z."/>
            <person name="Zhang D."/>
            <person name="Zhang L."/>
            <person name="Ashrafi H."/>
            <person name="Bedon F."/>
            <person name="Bowers J.E."/>
            <person name="Brubaker C.L."/>
            <person name="Chee P.W."/>
            <person name="Das S."/>
            <person name="Gingle A.R."/>
            <person name="Haigler C.H."/>
            <person name="Harker D."/>
            <person name="Hoffmann L.V."/>
            <person name="Hovav R."/>
            <person name="Jones D.C."/>
            <person name="Lemke C."/>
            <person name="Mansoor S."/>
            <person name="ur Rahman M."/>
            <person name="Rainville L.N."/>
            <person name="Rambani A."/>
            <person name="Reddy U.K."/>
            <person name="Rong J.K."/>
            <person name="Saranga Y."/>
            <person name="Scheffler B.E."/>
            <person name="Scheffler J.A."/>
            <person name="Stelly D.M."/>
            <person name="Triplett B.A."/>
            <person name="Van Deynze A."/>
            <person name="Vaslin M.F."/>
            <person name="Waghmare V.N."/>
            <person name="Walford S.A."/>
            <person name="Wright R.J."/>
            <person name="Zaki E.A."/>
            <person name="Zhang T."/>
            <person name="Dennis E.S."/>
            <person name="Mayer K.F."/>
            <person name="Peterson D.G."/>
            <person name="Rokhsar D.S."/>
            <person name="Wang X."/>
            <person name="Schmutz J."/>
        </authorList>
    </citation>
    <scope>NUCLEOTIDE SEQUENCE [LARGE SCALE GENOMIC DNA]</scope>
</reference>
<name>A0A0D2N4H9_GOSRA</name>
<dbReference type="Proteomes" id="UP000032304">
    <property type="component" value="Chromosome 4"/>
</dbReference>
<keyword evidence="1" id="KW-0732">Signal</keyword>
<sequence>MSIMLSRLLIWLEFFSSGTWRSREVSCSTTCRHCSTSWWFEEVQEVRR</sequence>
<evidence type="ECO:0000313" key="3">
    <source>
        <dbReference type="Proteomes" id="UP000032304"/>
    </source>
</evidence>
<feature type="signal peptide" evidence="1">
    <location>
        <begin position="1"/>
        <end position="21"/>
    </location>
</feature>
<feature type="chain" id="PRO_5002248317" evidence="1">
    <location>
        <begin position="22"/>
        <end position="48"/>
    </location>
</feature>
<protein>
    <submittedName>
        <fullName evidence="2">Uncharacterized protein</fullName>
    </submittedName>
</protein>
<proteinExistence type="predicted"/>
<dbReference type="Gramene" id="KJB27022">
    <property type="protein sequence ID" value="KJB27022"/>
    <property type="gene ID" value="B456_004G272600"/>
</dbReference>
<accession>A0A0D2N4H9</accession>